<protein>
    <submittedName>
        <fullName evidence="2">SpoIIE family protein phosphatase</fullName>
    </submittedName>
</protein>
<dbReference type="InterPro" id="IPR036457">
    <property type="entry name" value="PPM-type-like_dom_sf"/>
</dbReference>
<name>A0A556P8M6_9BACI</name>
<sequence length="203" mass="23028">MVLIQQAGRVEIATYEKPKKGNYHSGDSYFYIETEDHFLVALSDGLGSGEVAKKSSQTVIDVIRENVHQPLDDMLGQCNAALFGNELRGCVLGILRLDFNKKEFSYVSVGNISIVMISAEGKKQRNIPIHGYLSGIPRKTKVHYGELQKNALFFMFSDGVSERQLTKEFYSFQSMQLTVDWFTEQQKEYMEDDTTLIAMKFLG</sequence>
<evidence type="ECO:0000313" key="3">
    <source>
        <dbReference type="Proteomes" id="UP000316425"/>
    </source>
</evidence>
<proteinExistence type="predicted"/>
<keyword evidence="3" id="KW-1185">Reference proteome</keyword>
<accession>A0A556P8M6</accession>
<evidence type="ECO:0000259" key="1">
    <source>
        <dbReference type="SMART" id="SM00331"/>
    </source>
</evidence>
<dbReference type="SUPFAM" id="SSF81606">
    <property type="entry name" value="PP2C-like"/>
    <property type="match status" value="1"/>
</dbReference>
<dbReference type="OrthoDB" id="1090916at2"/>
<organism evidence="2 3">
    <name type="scientific">Allobacillus salarius</name>
    <dbReference type="NCBI Taxonomy" id="1955272"/>
    <lineage>
        <taxon>Bacteria</taxon>
        <taxon>Bacillati</taxon>
        <taxon>Bacillota</taxon>
        <taxon>Bacilli</taxon>
        <taxon>Bacillales</taxon>
        <taxon>Bacillaceae</taxon>
        <taxon>Allobacillus</taxon>
    </lineage>
</organism>
<dbReference type="AlphaFoldDB" id="A0A556P8M6"/>
<dbReference type="InterPro" id="IPR001932">
    <property type="entry name" value="PPM-type_phosphatase-like_dom"/>
</dbReference>
<gene>
    <name evidence="2" type="ORF">FPQ13_11875</name>
</gene>
<dbReference type="PANTHER" id="PTHR35801">
    <property type="entry name" value="PHOSPHOSERINE PHOSPHATASE RSBX"/>
    <property type="match status" value="1"/>
</dbReference>
<reference evidence="2 3" key="1">
    <citation type="submission" date="2019-07" db="EMBL/GenBank/DDBJ databases">
        <title>Allobacillus sp. nov. SKP isolated from shrimp paste of Euphausiacea.</title>
        <authorList>
            <person name="Kanchanasin P."/>
            <person name="Tanasupawat S."/>
            <person name="Shi W."/>
            <person name="Wu L."/>
            <person name="Ma J."/>
        </authorList>
    </citation>
    <scope>NUCLEOTIDE SEQUENCE [LARGE SCALE GENOMIC DNA]</scope>
    <source>
        <strain evidence="2 3">SKP4-8</strain>
    </source>
</reference>
<dbReference type="EMBL" id="VMHE01000031">
    <property type="protein sequence ID" value="TSJ60744.1"/>
    <property type="molecule type" value="Genomic_DNA"/>
</dbReference>
<dbReference type="Gene3D" id="3.60.40.10">
    <property type="entry name" value="PPM-type phosphatase domain"/>
    <property type="match status" value="1"/>
</dbReference>
<evidence type="ECO:0000313" key="2">
    <source>
        <dbReference type="EMBL" id="TSJ60744.1"/>
    </source>
</evidence>
<dbReference type="Pfam" id="PF07228">
    <property type="entry name" value="SpoIIE"/>
    <property type="match status" value="1"/>
</dbReference>
<comment type="caution">
    <text evidence="2">The sequence shown here is derived from an EMBL/GenBank/DDBJ whole genome shotgun (WGS) entry which is preliminary data.</text>
</comment>
<dbReference type="PANTHER" id="PTHR35801:SF1">
    <property type="entry name" value="PHOSPHOSERINE PHOSPHATASE RSBX"/>
    <property type="match status" value="1"/>
</dbReference>
<dbReference type="Proteomes" id="UP000316425">
    <property type="component" value="Unassembled WGS sequence"/>
</dbReference>
<feature type="domain" description="PPM-type phosphatase" evidence="1">
    <location>
        <begin position="9"/>
        <end position="201"/>
    </location>
</feature>
<dbReference type="SMART" id="SM00331">
    <property type="entry name" value="PP2C_SIG"/>
    <property type="match status" value="1"/>
</dbReference>
<dbReference type="InterPro" id="IPR039248">
    <property type="entry name" value="Ptase_RsbX"/>
</dbReference>